<gene>
    <name evidence="1" type="ORF">K461DRAFT_316532</name>
</gene>
<evidence type="ECO:0000313" key="2">
    <source>
        <dbReference type="Proteomes" id="UP000799439"/>
    </source>
</evidence>
<name>A0A9P4MHR5_9PEZI</name>
<dbReference type="AlphaFoldDB" id="A0A9P4MHR5"/>
<sequence>MTNGIRSVEAYPVDIVNSHTTTEVFVSTGTAFDWIVLASPAEYPVQGGVWKNRYRHIDNLYNYFTSIRTHPGDAAQPPPGHRHVIIPHWASSGVDWVRPEIIKLLHVMKTFRHNVDVDGIHQEMVNWATRHNLVVRSLDDIGSKVPGKMEREVWRRCGVQAVTSRLTTARIEVSIFCMVLSDVFLRCSISIRMLAVYTDPSMDATTKFSTGESF</sequence>
<comment type="caution">
    <text evidence="1">The sequence shown here is derived from an EMBL/GenBank/DDBJ whole genome shotgun (WGS) entry which is preliminary data.</text>
</comment>
<dbReference type="EMBL" id="ML996094">
    <property type="protein sequence ID" value="KAF2148151.1"/>
    <property type="molecule type" value="Genomic_DNA"/>
</dbReference>
<proteinExistence type="predicted"/>
<reference evidence="1" key="1">
    <citation type="journal article" date="2020" name="Stud. Mycol.">
        <title>101 Dothideomycetes genomes: a test case for predicting lifestyles and emergence of pathogens.</title>
        <authorList>
            <person name="Haridas S."/>
            <person name="Albert R."/>
            <person name="Binder M."/>
            <person name="Bloem J."/>
            <person name="Labutti K."/>
            <person name="Salamov A."/>
            <person name="Andreopoulos B."/>
            <person name="Baker S."/>
            <person name="Barry K."/>
            <person name="Bills G."/>
            <person name="Bluhm B."/>
            <person name="Cannon C."/>
            <person name="Castanera R."/>
            <person name="Culley D."/>
            <person name="Daum C."/>
            <person name="Ezra D."/>
            <person name="Gonzalez J."/>
            <person name="Henrissat B."/>
            <person name="Kuo A."/>
            <person name="Liang C."/>
            <person name="Lipzen A."/>
            <person name="Lutzoni F."/>
            <person name="Magnuson J."/>
            <person name="Mondo S."/>
            <person name="Nolan M."/>
            <person name="Ohm R."/>
            <person name="Pangilinan J."/>
            <person name="Park H.-J."/>
            <person name="Ramirez L."/>
            <person name="Alfaro M."/>
            <person name="Sun H."/>
            <person name="Tritt A."/>
            <person name="Yoshinaga Y."/>
            <person name="Zwiers L.-H."/>
            <person name="Turgeon B."/>
            <person name="Goodwin S."/>
            <person name="Spatafora J."/>
            <person name="Crous P."/>
            <person name="Grigoriev I."/>
        </authorList>
    </citation>
    <scope>NUCLEOTIDE SEQUENCE</scope>
    <source>
        <strain evidence="1">CBS 260.36</strain>
    </source>
</reference>
<accession>A0A9P4MHR5</accession>
<evidence type="ECO:0000313" key="1">
    <source>
        <dbReference type="EMBL" id="KAF2148151.1"/>
    </source>
</evidence>
<organism evidence="1 2">
    <name type="scientific">Myriangium duriaei CBS 260.36</name>
    <dbReference type="NCBI Taxonomy" id="1168546"/>
    <lineage>
        <taxon>Eukaryota</taxon>
        <taxon>Fungi</taxon>
        <taxon>Dikarya</taxon>
        <taxon>Ascomycota</taxon>
        <taxon>Pezizomycotina</taxon>
        <taxon>Dothideomycetes</taxon>
        <taxon>Dothideomycetidae</taxon>
        <taxon>Myriangiales</taxon>
        <taxon>Myriangiaceae</taxon>
        <taxon>Myriangium</taxon>
    </lineage>
</organism>
<protein>
    <submittedName>
        <fullName evidence="1">Uncharacterized protein</fullName>
    </submittedName>
</protein>
<dbReference type="Proteomes" id="UP000799439">
    <property type="component" value="Unassembled WGS sequence"/>
</dbReference>
<keyword evidence="2" id="KW-1185">Reference proteome</keyword>